<dbReference type="Gene3D" id="3.50.30.30">
    <property type="match status" value="1"/>
</dbReference>
<dbReference type="GO" id="GO:0006508">
    <property type="term" value="P:proteolysis"/>
    <property type="evidence" value="ECO:0007669"/>
    <property type="project" value="InterPro"/>
</dbReference>
<feature type="domain" description="PA" evidence="2">
    <location>
        <begin position="143"/>
        <end position="223"/>
    </location>
</feature>
<protein>
    <submittedName>
        <fullName evidence="4">Zn-dependent amino-or carboxypeptidase, M28 family</fullName>
    </submittedName>
</protein>
<dbReference type="OrthoDB" id="345880at2"/>
<name>A0A1H7VLR4_9NOCA</name>
<evidence type="ECO:0000313" key="4">
    <source>
        <dbReference type="EMBL" id="SEM09795.1"/>
    </source>
</evidence>
<evidence type="ECO:0000259" key="3">
    <source>
        <dbReference type="Pfam" id="PF04389"/>
    </source>
</evidence>
<dbReference type="InterPro" id="IPR046450">
    <property type="entry name" value="PA_dom_sf"/>
</dbReference>
<keyword evidence="5" id="KW-1185">Reference proteome</keyword>
<dbReference type="PANTHER" id="PTHR12147">
    <property type="entry name" value="METALLOPEPTIDASE M28 FAMILY MEMBER"/>
    <property type="match status" value="1"/>
</dbReference>
<evidence type="ECO:0000259" key="2">
    <source>
        <dbReference type="Pfam" id="PF02225"/>
    </source>
</evidence>
<dbReference type="AlphaFoldDB" id="A0A1H7VLR4"/>
<proteinExistence type="predicted"/>
<keyword evidence="4" id="KW-0121">Carboxypeptidase</keyword>
<dbReference type="InterPro" id="IPR003137">
    <property type="entry name" value="PA_domain"/>
</dbReference>
<evidence type="ECO:0000313" key="5">
    <source>
        <dbReference type="Proteomes" id="UP000198677"/>
    </source>
</evidence>
<dbReference type="GO" id="GO:0004180">
    <property type="term" value="F:carboxypeptidase activity"/>
    <property type="evidence" value="ECO:0007669"/>
    <property type="project" value="UniProtKB-KW"/>
</dbReference>
<dbReference type="SUPFAM" id="SSF52025">
    <property type="entry name" value="PA domain"/>
    <property type="match status" value="1"/>
</dbReference>
<dbReference type="SUPFAM" id="SSF53187">
    <property type="entry name" value="Zn-dependent exopeptidases"/>
    <property type="match status" value="1"/>
</dbReference>
<dbReference type="GO" id="GO:0008235">
    <property type="term" value="F:metalloexopeptidase activity"/>
    <property type="evidence" value="ECO:0007669"/>
    <property type="project" value="InterPro"/>
</dbReference>
<dbReference type="PROSITE" id="PS51257">
    <property type="entry name" value="PROKAR_LIPOPROTEIN"/>
    <property type="match status" value="1"/>
</dbReference>
<keyword evidence="4" id="KW-0378">Hydrolase</keyword>
<dbReference type="Proteomes" id="UP000198677">
    <property type="component" value="Unassembled WGS sequence"/>
</dbReference>
<sequence>MRQSIRARVGASAAVVLAGIAVVSGCGRDEQESPPAPPVDGQSLAAAVGGDAVAAHMEALERIATDNGGNRAAGTAGYDASVDYVVDRLQEAGFEVSTPEFDVDRFIAGPVELRAGDRQFTVSTLEYSPATPPEGITARTLALPDDGSPGCEATDYDGLDAGGAIVVVRRGVCPFSEKERVAADRGAVALVVFNNEEGALAGGTLGEDSDPRIPAVSVPGSEGPAAAAAPELSLKLEAVTEATTSRNVIAQTTTGSTENVVLVGAHLDSVEKGPGINDNGSGSAAVLETALRLGSAPNVTNAVRFAWWGAEELGLVGSERYAEGLDGGEREDIALYLNFDMLGSRNAGYFTLDGDDSDHEGAGPGPQGSDAIERTLGGFLAWRGIVADGTDFDGRSDYGPFIEMGIPSGGVDSGADDRKSDEQALKWGGTAGETFDPGYHSPEDTLANVDRAALAQNAAAVAFGVGTYANSIEGPDGVPARADRAQAREGAGQ</sequence>
<gene>
    <name evidence="4" type="ORF">SAMN05444583_12257</name>
</gene>
<feature type="domain" description="Peptidase M28" evidence="3">
    <location>
        <begin position="247"/>
        <end position="462"/>
    </location>
</feature>
<dbReference type="EMBL" id="FOAW01000022">
    <property type="protein sequence ID" value="SEM09795.1"/>
    <property type="molecule type" value="Genomic_DNA"/>
</dbReference>
<dbReference type="PANTHER" id="PTHR12147:SF26">
    <property type="entry name" value="PEPTIDASE M28 DOMAIN-CONTAINING PROTEIN"/>
    <property type="match status" value="1"/>
</dbReference>
<dbReference type="RefSeq" id="WP_072753502.1">
    <property type="nucleotide sequence ID" value="NZ_FOAW01000022.1"/>
</dbReference>
<reference evidence="5" key="1">
    <citation type="submission" date="2016-10" db="EMBL/GenBank/DDBJ databases">
        <authorList>
            <person name="Varghese N."/>
            <person name="Submissions S."/>
        </authorList>
    </citation>
    <scope>NUCLEOTIDE SEQUENCE [LARGE SCALE GENOMIC DNA]</scope>
    <source>
        <strain evidence="5">DSM 44675</strain>
    </source>
</reference>
<dbReference type="Gene3D" id="3.40.630.10">
    <property type="entry name" value="Zn peptidases"/>
    <property type="match status" value="1"/>
</dbReference>
<keyword evidence="4" id="KW-0645">Protease</keyword>
<evidence type="ECO:0000256" key="1">
    <source>
        <dbReference type="SAM" id="MobiDB-lite"/>
    </source>
</evidence>
<dbReference type="Pfam" id="PF02225">
    <property type="entry name" value="PA"/>
    <property type="match status" value="1"/>
</dbReference>
<dbReference type="Pfam" id="PF04389">
    <property type="entry name" value="Peptidase_M28"/>
    <property type="match status" value="1"/>
</dbReference>
<accession>A0A1H7VLR4</accession>
<feature type="region of interest" description="Disordered" evidence="1">
    <location>
        <begin position="470"/>
        <end position="493"/>
    </location>
</feature>
<dbReference type="InterPro" id="IPR007484">
    <property type="entry name" value="Peptidase_M28"/>
</dbReference>
<dbReference type="InterPro" id="IPR045175">
    <property type="entry name" value="M28_fam"/>
</dbReference>
<organism evidence="4 5">
    <name type="scientific">Rhodococcus maanshanensis</name>
    <dbReference type="NCBI Taxonomy" id="183556"/>
    <lineage>
        <taxon>Bacteria</taxon>
        <taxon>Bacillati</taxon>
        <taxon>Actinomycetota</taxon>
        <taxon>Actinomycetes</taxon>
        <taxon>Mycobacteriales</taxon>
        <taxon>Nocardiaceae</taxon>
        <taxon>Rhodococcus</taxon>
    </lineage>
</organism>
<dbReference type="CDD" id="cd04816">
    <property type="entry name" value="PA_SaNapH_like"/>
    <property type="match status" value="1"/>
</dbReference>